<protein>
    <recommendedName>
        <fullName evidence="4">Fibronectin type-III domain-containing protein</fullName>
    </recommendedName>
</protein>
<organism evidence="2 3">
    <name type="scientific">Aspergillus leporis</name>
    <dbReference type="NCBI Taxonomy" id="41062"/>
    <lineage>
        <taxon>Eukaryota</taxon>
        <taxon>Fungi</taxon>
        <taxon>Dikarya</taxon>
        <taxon>Ascomycota</taxon>
        <taxon>Pezizomycotina</taxon>
        <taxon>Eurotiomycetes</taxon>
        <taxon>Eurotiomycetidae</taxon>
        <taxon>Eurotiales</taxon>
        <taxon>Aspergillaceae</taxon>
        <taxon>Aspergillus</taxon>
        <taxon>Aspergillus subgen. Circumdati</taxon>
    </lineage>
</organism>
<proteinExistence type="predicted"/>
<keyword evidence="3" id="KW-1185">Reference proteome</keyword>
<name>A0A5N5X6D2_9EURO</name>
<feature type="signal peptide" evidence="1">
    <location>
        <begin position="1"/>
        <end position="21"/>
    </location>
</feature>
<feature type="chain" id="PRO_5024900728" description="Fibronectin type-III domain-containing protein" evidence="1">
    <location>
        <begin position="22"/>
        <end position="158"/>
    </location>
</feature>
<dbReference type="EMBL" id="ML732199">
    <property type="protein sequence ID" value="KAB8075084.1"/>
    <property type="molecule type" value="Genomic_DNA"/>
</dbReference>
<dbReference type="Gene3D" id="2.60.40.2970">
    <property type="match status" value="1"/>
</dbReference>
<evidence type="ECO:0000313" key="2">
    <source>
        <dbReference type="EMBL" id="KAB8075084.1"/>
    </source>
</evidence>
<reference evidence="2 3" key="1">
    <citation type="submission" date="2019-04" db="EMBL/GenBank/DDBJ databases">
        <title>Friends and foes A comparative genomics study of 23 Aspergillus species from section Flavi.</title>
        <authorList>
            <consortium name="DOE Joint Genome Institute"/>
            <person name="Kjaerbolling I."/>
            <person name="Vesth T."/>
            <person name="Frisvad J.C."/>
            <person name="Nybo J.L."/>
            <person name="Theobald S."/>
            <person name="Kildgaard S."/>
            <person name="Isbrandt T."/>
            <person name="Kuo A."/>
            <person name="Sato A."/>
            <person name="Lyhne E.K."/>
            <person name="Kogle M.E."/>
            <person name="Wiebenga A."/>
            <person name="Kun R.S."/>
            <person name="Lubbers R.J."/>
            <person name="Makela M.R."/>
            <person name="Barry K."/>
            <person name="Chovatia M."/>
            <person name="Clum A."/>
            <person name="Daum C."/>
            <person name="Haridas S."/>
            <person name="He G."/>
            <person name="LaButti K."/>
            <person name="Lipzen A."/>
            <person name="Mondo S."/>
            <person name="Riley R."/>
            <person name="Salamov A."/>
            <person name="Simmons B.A."/>
            <person name="Magnuson J.K."/>
            <person name="Henrissat B."/>
            <person name="Mortensen U.H."/>
            <person name="Larsen T.O."/>
            <person name="Devries R.P."/>
            <person name="Grigoriev I.V."/>
            <person name="Machida M."/>
            <person name="Baker S.E."/>
            <person name="Andersen M.R."/>
        </authorList>
    </citation>
    <scope>NUCLEOTIDE SEQUENCE [LARGE SCALE GENOMIC DNA]</scope>
    <source>
        <strain evidence="2 3">CBS 151.66</strain>
    </source>
</reference>
<evidence type="ECO:0000313" key="3">
    <source>
        <dbReference type="Proteomes" id="UP000326565"/>
    </source>
</evidence>
<dbReference type="AlphaFoldDB" id="A0A5N5X6D2"/>
<evidence type="ECO:0000256" key="1">
    <source>
        <dbReference type="SAM" id="SignalP"/>
    </source>
</evidence>
<sequence>MATSVSLTTPLAVALSPPVLAFSQPAIPINVSIHNAAATPVTIVNWDTPLDPNAAVLGVFEVRDTTTNDVVPLGTIKISRLLPPSSDEIVEIPAGQSVETVVNLRSGGLVGGKEYTVQAKGIWHAVWPKARNEVSQAKLEHLEDAARGEFMSNKIWLT</sequence>
<accession>A0A5N5X6D2</accession>
<evidence type="ECO:0008006" key="4">
    <source>
        <dbReference type="Google" id="ProtNLM"/>
    </source>
</evidence>
<keyword evidence="1" id="KW-0732">Signal</keyword>
<dbReference type="OrthoDB" id="4664297at2759"/>
<dbReference type="Proteomes" id="UP000326565">
    <property type="component" value="Unassembled WGS sequence"/>
</dbReference>
<gene>
    <name evidence="2" type="ORF">BDV29DRAFT_190435</name>
</gene>